<feature type="region of interest" description="Disordered" evidence="11">
    <location>
        <begin position="1"/>
        <end position="21"/>
    </location>
</feature>
<feature type="transmembrane region" description="Helical" evidence="9">
    <location>
        <begin position="30"/>
        <end position="47"/>
    </location>
</feature>
<dbReference type="PANTHER" id="PTHR33695:SF1">
    <property type="entry name" value="LIPOPROTEIN SIGNAL PEPTIDASE"/>
    <property type="match status" value="1"/>
</dbReference>
<dbReference type="UniPathway" id="UPA00665"/>
<dbReference type="Proteomes" id="UP000283644">
    <property type="component" value="Unassembled WGS sequence"/>
</dbReference>
<comment type="function">
    <text evidence="9">This protein specifically catalyzes the removal of signal peptides from prolipoproteins.</text>
</comment>
<dbReference type="GO" id="GO:0005886">
    <property type="term" value="C:plasma membrane"/>
    <property type="evidence" value="ECO:0007669"/>
    <property type="project" value="UniProtKB-SubCell"/>
</dbReference>
<evidence type="ECO:0000256" key="7">
    <source>
        <dbReference type="ARBA" id="ARBA00022989"/>
    </source>
</evidence>
<comment type="subcellular location">
    <subcellularLocation>
        <location evidence="9">Cell membrane</location>
        <topology evidence="9">Multi-pass membrane protein</topology>
    </subcellularLocation>
</comment>
<dbReference type="EMBL" id="QXGH01000026">
    <property type="protein sequence ID" value="RHW25168.1"/>
    <property type="molecule type" value="Genomic_DNA"/>
</dbReference>
<organism evidence="12 13">
    <name type="scientific">Nocardioides immobilis</name>
    <dbReference type="NCBI Taxonomy" id="2049295"/>
    <lineage>
        <taxon>Bacteria</taxon>
        <taxon>Bacillati</taxon>
        <taxon>Actinomycetota</taxon>
        <taxon>Actinomycetes</taxon>
        <taxon>Propionibacteriales</taxon>
        <taxon>Nocardioidaceae</taxon>
        <taxon>Nocardioides</taxon>
    </lineage>
</organism>
<comment type="catalytic activity">
    <reaction evidence="9">
        <text>Release of signal peptides from bacterial membrane prolipoproteins. Hydrolyzes -Xaa-Yaa-Zaa-|-(S,diacylglyceryl)Cys-, in which Xaa is hydrophobic (preferably Leu), and Yaa (Ala or Ser) and Zaa (Gly or Ala) have small, neutral side chains.</text>
        <dbReference type="EC" id="3.4.23.36"/>
    </reaction>
</comment>
<evidence type="ECO:0000256" key="8">
    <source>
        <dbReference type="ARBA" id="ARBA00023136"/>
    </source>
</evidence>
<dbReference type="PRINTS" id="PR00781">
    <property type="entry name" value="LIPOSIGPTASE"/>
</dbReference>
<keyword evidence="3 9" id="KW-0645">Protease</keyword>
<comment type="similarity">
    <text evidence="1 9 10">Belongs to the peptidase A8 family.</text>
</comment>
<comment type="pathway">
    <text evidence="9">Protein modification; lipoprotein biosynthesis (signal peptide cleavage).</text>
</comment>
<gene>
    <name evidence="9 12" type="primary">lspA</name>
    <name evidence="12" type="ORF">D0Z08_20975</name>
</gene>
<keyword evidence="4 9" id="KW-0812">Transmembrane</keyword>
<evidence type="ECO:0000256" key="4">
    <source>
        <dbReference type="ARBA" id="ARBA00022692"/>
    </source>
</evidence>
<evidence type="ECO:0000256" key="11">
    <source>
        <dbReference type="SAM" id="MobiDB-lite"/>
    </source>
</evidence>
<dbReference type="HAMAP" id="MF_00161">
    <property type="entry name" value="LspA"/>
    <property type="match status" value="1"/>
</dbReference>
<dbReference type="AlphaFoldDB" id="A0A417XXF7"/>
<evidence type="ECO:0000256" key="10">
    <source>
        <dbReference type="RuleBase" id="RU004181"/>
    </source>
</evidence>
<dbReference type="GO" id="GO:0006508">
    <property type="term" value="P:proteolysis"/>
    <property type="evidence" value="ECO:0007669"/>
    <property type="project" value="UniProtKB-KW"/>
</dbReference>
<evidence type="ECO:0000256" key="1">
    <source>
        <dbReference type="ARBA" id="ARBA00006139"/>
    </source>
</evidence>
<evidence type="ECO:0000313" key="13">
    <source>
        <dbReference type="Proteomes" id="UP000283644"/>
    </source>
</evidence>
<evidence type="ECO:0000313" key="12">
    <source>
        <dbReference type="EMBL" id="RHW25168.1"/>
    </source>
</evidence>
<dbReference type="InterPro" id="IPR001872">
    <property type="entry name" value="Peptidase_A8"/>
</dbReference>
<dbReference type="OrthoDB" id="4308908at2"/>
<feature type="active site" evidence="9">
    <location>
        <position position="145"/>
    </location>
</feature>
<comment type="caution">
    <text evidence="12">The sequence shown here is derived from an EMBL/GenBank/DDBJ whole genome shotgun (WGS) entry which is preliminary data.</text>
</comment>
<dbReference type="Pfam" id="PF01252">
    <property type="entry name" value="Peptidase_A8"/>
    <property type="match status" value="1"/>
</dbReference>
<evidence type="ECO:0000256" key="6">
    <source>
        <dbReference type="ARBA" id="ARBA00022801"/>
    </source>
</evidence>
<dbReference type="RefSeq" id="WP_118927216.1">
    <property type="nucleotide sequence ID" value="NZ_QXGH01000026.1"/>
</dbReference>
<keyword evidence="6 9" id="KW-0378">Hydrolase</keyword>
<evidence type="ECO:0000256" key="3">
    <source>
        <dbReference type="ARBA" id="ARBA00022670"/>
    </source>
</evidence>
<keyword evidence="5 9" id="KW-0064">Aspartyl protease</keyword>
<keyword evidence="8 9" id="KW-0472">Membrane</keyword>
<evidence type="ECO:0000256" key="5">
    <source>
        <dbReference type="ARBA" id="ARBA00022750"/>
    </source>
</evidence>
<sequence>MQAARGTSVDSSKSGPADHPRTVLTSRRSWAVFAVVAVVVYVIDQLSKRAAVEQLTDRDDVRVVGDLLQLHLTRNPGAAFSLGTEFTVGLSCLAIAATMFVLVASRKVVDRVWAAGLGALLAGITGNLTDRMLREPGPFRGHVIDFLQLPNWPIFNVADIAINVGAGLILLQVFRGIRMDGTRHPEDAEDTGDTDGADA</sequence>
<feature type="active site" evidence="9">
    <location>
        <position position="159"/>
    </location>
</feature>
<evidence type="ECO:0000256" key="2">
    <source>
        <dbReference type="ARBA" id="ARBA00022475"/>
    </source>
</evidence>
<dbReference type="GO" id="GO:0004190">
    <property type="term" value="F:aspartic-type endopeptidase activity"/>
    <property type="evidence" value="ECO:0007669"/>
    <property type="project" value="UniProtKB-UniRule"/>
</dbReference>
<proteinExistence type="inferred from homology"/>
<dbReference type="NCBIfam" id="TIGR00077">
    <property type="entry name" value="lspA"/>
    <property type="match status" value="1"/>
</dbReference>
<evidence type="ECO:0000256" key="9">
    <source>
        <dbReference type="HAMAP-Rule" id="MF_00161"/>
    </source>
</evidence>
<dbReference type="EC" id="3.4.23.36" evidence="9"/>
<accession>A0A417XXF7</accession>
<reference evidence="12 13" key="1">
    <citation type="submission" date="2018-09" db="EMBL/GenBank/DDBJ databases">
        <title>Genome sequencing of Nocardioides immobilis CCTCC AB 2017083 for comparison to Nocardioides silvaticus.</title>
        <authorList>
            <person name="Li C."/>
            <person name="Wang G."/>
        </authorList>
    </citation>
    <scope>NUCLEOTIDE SEQUENCE [LARGE SCALE GENOMIC DNA]</scope>
    <source>
        <strain evidence="12 13">CCTCC AB 2017083</strain>
    </source>
</reference>
<keyword evidence="2 9" id="KW-1003">Cell membrane</keyword>
<protein>
    <recommendedName>
        <fullName evidence="9">Lipoprotein signal peptidase</fullName>
        <ecNumber evidence="9">3.4.23.36</ecNumber>
    </recommendedName>
    <alternativeName>
        <fullName evidence="9">Prolipoprotein signal peptidase</fullName>
    </alternativeName>
    <alternativeName>
        <fullName evidence="9">Signal peptidase II</fullName>
        <shortName evidence="9">SPase II</shortName>
    </alternativeName>
</protein>
<dbReference type="PANTHER" id="PTHR33695">
    <property type="entry name" value="LIPOPROTEIN SIGNAL PEPTIDASE"/>
    <property type="match status" value="1"/>
</dbReference>
<feature type="transmembrane region" description="Helical" evidence="9">
    <location>
        <begin position="154"/>
        <end position="174"/>
    </location>
</feature>
<name>A0A417XXF7_9ACTN</name>
<keyword evidence="7 9" id="KW-1133">Transmembrane helix</keyword>
<keyword evidence="13" id="KW-1185">Reference proteome</keyword>
<feature type="transmembrane region" description="Helical" evidence="9">
    <location>
        <begin position="86"/>
        <end position="105"/>
    </location>
</feature>
<feature type="transmembrane region" description="Helical" evidence="9">
    <location>
        <begin position="112"/>
        <end position="129"/>
    </location>
</feature>